<evidence type="ECO:0000256" key="16">
    <source>
        <dbReference type="SAM" id="MobiDB-lite"/>
    </source>
</evidence>
<dbReference type="SMART" id="SM00645">
    <property type="entry name" value="Pept_C1"/>
    <property type="match status" value="1"/>
</dbReference>
<evidence type="ECO:0000259" key="17">
    <source>
        <dbReference type="SMART" id="SM00645"/>
    </source>
</evidence>
<keyword evidence="10" id="KW-0868">Chloride</keyword>
<dbReference type="Pfam" id="PF08773">
    <property type="entry name" value="CathepsinC_exc"/>
    <property type="match status" value="1"/>
</dbReference>
<dbReference type="InterPro" id="IPR036496">
    <property type="entry name" value="CathepsinC_exc_dom_sf"/>
</dbReference>
<evidence type="ECO:0000313" key="19">
    <source>
        <dbReference type="Proteomes" id="UP000823046"/>
    </source>
</evidence>
<proteinExistence type="inferred from homology"/>
<comment type="catalytic activity">
    <reaction evidence="1">
        <text>Release of an N-terminal dipeptide, Xaa-Yaa-|-Zaa-, except when Xaa is Arg or Lys, or Yaa or Zaa is Pro.</text>
        <dbReference type="EC" id="3.4.14.1"/>
    </reaction>
</comment>
<evidence type="ECO:0000256" key="15">
    <source>
        <dbReference type="ARBA" id="ARBA00045556"/>
    </source>
</evidence>
<evidence type="ECO:0000256" key="11">
    <source>
        <dbReference type="ARBA" id="ARBA00029762"/>
    </source>
</evidence>
<dbReference type="Proteomes" id="UP000823046">
    <property type="component" value="Unassembled WGS sequence"/>
</dbReference>
<dbReference type="PRINTS" id="PR00705">
    <property type="entry name" value="PAPAIN"/>
</dbReference>
<evidence type="ECO:0000256" key="7">
    <source>
        <dbReference type="ARBA" id="ARBA00023145"/>
    </source>
</evidence>
<dbReference type="PROSITE" id="PS00640">
    <property type="entry name" value="THIOL_PROTEASE_ASN"/>
    <property type="match status" value="1"/>
</dbReference>
<comment type="caution">
    <text evidence="18">The sequence shown here is derived from an EMBL/GenBank/DDBJ whole genome shotgun (WGS) entry which is preliminary data.</text>
</comment>
<comment type="function">
    <text evidence="15">Thiol protease. Has dipeptidylpeptidase activity. Active against a broad range of dipeptide substrates composed of both polar and hydrophobic amino acids. Proline cannot occupy the P1 position and arginine cannot occupy the P2 position of the substrate. Can act as both an exopeptidase and endopeptidase. Activates serine proteases such as elastase, cathepsin G and granzymes A and B.</text>
</comment>
<evidence type="ECO:0000256" key="10">
    <source>
        <dbReference type="ARBA" id="ARBA00023214"/>
    </source>
</evidence>
<evidence type="ECO:0000256" key="2">
    <source>
        <dbReference type="ARBA" id="ARBA00001923"/>
    </source>
</evidence>
<gene>
    <name evidence="18" type="primary">CPC1</name>
    <name evidence="18" type="ORF">IE077_003368</name>
</gene>
<dbReference type="PANTHER" id="PTHR12411">
    <property type="entry name" value="CYSTEINE PROTEASE FAMILY C1-RELATED"/>
    <property type="match status" value="1"/>
</dbReference>
<dbReference type="PROSITE" id="PS00639">
    <property type="entry name" value="THIOL_PROTEASE_HIS"/>
    <property type="match status" value="1"/>
</dbReference>
<evidence type="ECO:0000256" key="5">
    <source>
        <dbReference type="ARBA" id="ARBA00012059"/>
    </source>
</evidence>
<comment type="cofactor">
    <cofactor evidence="2">
        <name>chloride</name>
        <dbReference type="ChEBI" id="CHEBI:17996"/>
    </cofactor>
</comment>
<feature type="domain" description="Peptidase C1A papain C-terminal" evidence="17">
    <location>
        <begin position="326"/>
        <end position="607"/>
    </location>
</feature>
<keyword evidence="9" id="KW-0325">Glycoprotein</keyword>
<feature type="non-terminal residue" evidence="18">
    <location>
        <position position="1"/>
    </location>
</feature>
<dbReference type="Pfam" id="PF00112">
    <property type="entry name" value="Peptidase_C1"/>
    <property type="match status" value="1"/>
</dbReference>
<protein>
    <recommendedName>
        <fullName evidence="6">Dipeptidyl peptidase 1</fullName>
        <ecNumber evidence="5">3.4.14.1</ecNumber>
    </recommendedName>
    <alternativeName>
        <fullName evidence="12">Cathepsin C</fullName>
    </alternativeName>
    <alternativeName>
        <fullName evidence="11">Cathepsin J</fullName>
    </alternativeName>
    <alternativeName>
        <fullName evidence="14">Dipeptidyl peptidase I</fullName>
    </alternativeName>
    <alternativeName>
        <fullName evidence="13">Dipeptidyl transferase</fullName>
    </alternativeName>
</protein>
<dbReference type="SUPFAM" id="SSF75001">
    <property type="entry name" value="Dipeptidyl peptidase I (cathepsin C), exclusion domain"/>
    <property type="match status" value="1"/>
</dbReference>
<dbReference type="InterPro" id="IPR038765">
    <property type="entry name" value="Papain-like_cys_pep_sf"/>
</dbReference>
<keyword evidence="19" id="KW-1185">Reference proteome</keyword>
<dbReference type="SUPFAM" id="SSF54001">
    <property type="entry name" value="Cysteine proteinases"/>
    <property type="match status" value="1"/>
</dbReference>
<dbReference type="Gene3D" id="2.40.128.80">
    <property type="entry name" value="Cathepsin C, exclusion domain"/>
    <property type="match status" value="1"/>
</dbReference>
<dbReference type="InterPro" id="IPR000169">
    <property type="entry name" value="Pept_cys_AS"/>
</dbReference>
<reference evidence="18 19" key="1">
    <citation type="journal article" date="2020" name="bioRxiv">
        <title>Metabolic contributions of an alphaproteobacterial endosymbiont in the apicomplexan Cardiosporidium cionae.</title>
        <authorList>
            <person name="Hunter E.S."/>
            <person name="Paight C.J."/>
            <person name="Lane C.E."/>
        </authorList>
    </citation>
    <scope>NUCLEOTIDE SEQUENCE [LARGE SCALE GENOMIC DNA]</scope>
    <source>
        <strain evidence="18">ESH_2018</strain>
    </source>
</reference>
<dbReference type="EMBL" id="JADAQX010000039">
    <property type="protein sequence ID" value="KAF8822608.1"/>
    <property type="molecule type" value="Genomic_DNA"/>
</dbReference>
<dbReference type="InterPro" id="IPR013128">
    <property type="entry name" value="Peptidase_C1A"/>
</dbReference>
<evidence type="ECO:0000256" key="3">
    <source>
        <dbReference type="ARBA" id="ARBA00008455"/>
    </source>
</evidence>
<evidence type="ECO:0000256" key="4">
    <source>
        <dbReference type="ARBA" id="ARBA00011610"/>
    </source>
</evidence>
<dbReference type="InterPro" id="IPR025661">
    <property type="entry name" value="Pept_asp_AS"/>
</dbReference>
<comment type="similarity">
    <text evidence="3">Belongs to the peptidase C1 family.</text>
</comment>
<accession>A0ABQ7JEZ9</accession>
<dbReference type="InterPro" id="IPR014882">
    <property type="entry name" value="CathepsinC_exc"/>
</dbReference>
<evidence type="ECO:0000256" key="1">
    <source>
        <dbReference type="ARBA" id="ARBA00000738"/>
    </source>
</evidence>
<comment type="subunit">
    <text evidence="4">Tetramer of heterotrimers consisting of exclusion domain, heavy- and light chains.</text>
</comment>
<keyword evidence="8" id="KW-1015">Disulfide bond</keyword>
<evidence type="ECO:0000256" key="14">
    <source>
        <dbReference type="ARBA" id="ARBA00032961"/>
    </source>
</evidence>
<name>A0ABQ7JEZ9_9APIC</name>
<dbReference type="InterPro" id="IPR000668">
    <property type="entry name" value="Peptidase_C1A_C"/>
</dbReference>
<evidence type="ECO:0000256" key="9">
    <source>
        <dbReference type="ARBA" id="ARBA00023180"/>
    </source>
</evidence>
<evidence type="ECO:0000256" key="12">
    <source>
        <dbReference type="ARBA" id="ARBA00029779"/>
    </source>
</evidence>
<feature type="region of interest" description="Disordered" evidence="16">
    <location>
        <begin position="1"/>
        <end position="20"/>
    </location>
</feature>
<dbReference type="InterPro" id="IPR025660">
    <property type="entry name" value="Pept_his_AS"/>
</dbReference>
<evidence type="ECO:0000256" key="6">
    <source>
        <dbReference type="ARBA" id="ARBA00014709"/>
    </source>
</evidence>
<keyword evidence="7" id="KW-0865">Zymogen</keyword>
<sequence>VFHQTTPRSGQIETCGSTFPNRNTENLREQILQYPSYLESQHGAKTLEPYCRACSGANDVIGLRLSNAPISFKDVDETSTFPHREKWNSLAVYNLSNPEKVVGSWTPVYDEGFEVKLGTRRLMAFLKYESNPKCKIPRDGDSVDSTGSAACYSTDTTRTHLGWFVDMDKLGKELHSGCFYAEKKQPELKSSSIFVSLNGAVLSPNDRPHSYYISKEFVENHNKKRSSDWVAIQHEDFKKLDPGILSKFFRNSSHRRMWRQDGTSEQLKSFFQLSGESTSNAGTQSTATHACSCAHDQPSQAGIISLAEDTHIPVKPHIFQETARILPKHFSWGDPFTDGNFRKLNIIPAAAQQGECGSCYAIAAAYVLHHRFNIAAEKLTGKPLNSFPIKSTLSPQSILSCSFYNQGCEGGYPYLVAKHAKEIGIPEQHCMNYDADDHVPCLLTKNNAFPVFAQLNDKSSSNACMQNSRWYVRDYGYVGGCYECGGCNGEKNIMEELYHSGPVVAAYDAPRELLAYSTGIFDSEKPNHMRVCDDPTGCDKNLSGWEYTNHALAIIGWGEEKSPTTGENKKYWIVRNSWGPNWGQEGYFKLLRGKNIGGIENQVVWMDPDFTRGKGADWIRKTTKES</sequence>
<evidence type="ECO:0000313" key="18">
    <source>
        <dbReference type="EMBL" id="KAF8822608.1"/>
    </source>
</evidence>
<evidence type="ECO:0000256" key="8">
    <source>
        <dbReference type="ARBA" id="ARBA00023157"/>
    </source>
</evidence>
<organism evidence="18 19">
    <name type="scientific">Cardiosporidium cionae</name>
    <dbReference type="NCBI Taxonomy" id="476202"/>
    <lineage>
        <taxon>Eukaryota</taxon>
        <taxon>Sar</taxon>
        <taxon>Alveolata</taxon>
        <taxon>Apicomplexa</taxon>
        <taxon>Aconoidasida</taxon>
        <taxon>Nephromycida</taxon>
        <taxon>Cardiosporidium</taxon>
    </lineage>
</organism>
<evidence type="ECO:0000256" key="13">
    <source>
        <dbReference type="ARBA" id="ARBA00030778"/>
    </source>
</evidence>
<dbReference type="PROSITE" id="PS00139">
    <property type="entry name" value="THIOL_PROTEASE_CYS"/>
    <property type="match status" value="1"/>
</dbReference>
<dbReference type="Gene3D" id="3.90.70.10">
    <property type="entry name" value="Cysteine proteinases"/>
    <property type="match status" value="1"/>
</dbReference>
<dbReference type="EC" id="3.4.14.1" evidence="5"/>